<accession>A0ABU7CF50</accession>
<feature type="region of interest" description="Disordered" evidence="1">
    <location>
        <begin position="1"/>
        <end position="27"/>
    </location>
</feature>
<evidence type="ECO:0000256" key="1">
    <source>
        <dbReference type="SAM" id="MobiDB-lite"/>
    </source>
</evidence>
<evidence type="ECO:0000313" key="2">
    <source>
        <dbReference type="EMBL" id="MED6260761.1"/>
    </source>
</evidence>
<gene>
    <name evidence="2" type="ORF">ATANTOWER_028217</name>
</gene>
<reference evidence="2 3" key="1">
    <citation type="submission" date="2021-07" db="EMBL/GenBank/DDBJ databases">
        <authorList>
            <person name="Palmer J.M."/>
        </authorList>
    </citation>
    <scope>NUCLEOTIDE SEQUENCE [LARGE SCALE GENOMIC DNA]</scope>
    <source>
        <strain evidence="2 3">AT_MEX2019</strain>
        <tissue evidence="2">Muscle</tissue>
    </source>
</reference>
<organism evidence="2 3">
    <name type="scientific">Ataeniobius toweri</name>
    <dbReference type="NCBI Taxonomy" id="208326"/>
    <lineage>
        <taxon>Eukaryota</taxon>
        <taxon>Metazoa</taxon>
        <taxon>Chordata</taxon>
        <taxon>Craniata</taxon>
        <taxon>Vertebrata</taxon>
        <taxon>Euteleostomi</taxon>
        <taxon>Actinopterygii</taxon>
        <taxon>Neopterygii</taxon>
        <taxon>Teleostei</taxon>
        <taxon>Neoteleostei</taxon>
        <taxon>Acanthomorphata</taxon>
        <taxon>Ovalentaria</taxon>
        <taxon>Atherinomorphae</taxon>
        <taxon>Cyprinodontiformes</taxon>
        <taxon>Goodeidae</taxon>
        <taxon>Ataeniobius</taxon>
    </lineage>
</organism>
<dbReference type="EMBL" id="JAHUTI010089217">
    <property type="protein sequence ID" value="MED6260761.1"/>
    <property type="molecule type" value="Genomic_DNA"/>
</dbReference>
<proteinExistence type="predicted"/>
<feature type="compositionally biased region" description="Basic and acidic residues" evidence="1">
    <location>
        <begin position="1"/>
        <end position="13"/>
    </location>
</feature>
<protein>
    <submittedName>
        <fullName evidence="2">Uncharacterized protein</fullName>
    </submittedName>
</protein>
<dbReference type="Proteomes" id="UP001345963">
    <property type="component" value="Unassembled WGS sequence"/>
</dbReference>
<keyword evidence="3" id="KW-1185">Reference proteome</keyword>
<name>A0ABU7CF50_9TELE</name>
<evidence type="ECO:0000313" key="3">
    <source>
        <dbReference type="Proteomes" id="UP001345963"/>
    </source>
</evidence>
<comment type="caution">
    <text evidence="2">The sequence shown here is derived from an EMBL/GenBank/DDBJ whole genome shotgun (WGS) entry which is preliminary data.</text>
</comment>
<sequence>MTDRRRSRLRGDSRQPSPPELMNSHNTEELVAAKRQRRAGCCQGCRCAQKSLNPVRGQILTEGLHREDGLWWTIMRQLSMLCDP</sequence>